<protein>
    <recommendedName>
        <fullName evidence="1">[Ribosomal protein bS18]-alanine N-acetyltransferase</fullName>
        <ecNumber evidence="1">2.3.1.266</ecNumber>
    </recommendedName>
</protein>
<sequence length="151" mass="17892">MPQENEIIIRPMEEKDIPQVESIERASFPSPWTSRLFYLEIKKKNFAYYHILEFKGKVVGYIGYWKVHDEAHIVTFAVHPLYRRKGFGKALLNYVLEEAKKRGIKRATLEVRETNYAAQKLYEKVGFKKVAIRPGYYHDTGENAVIYWKNF</sequence>
<dbReference type="InterPro" id="IPR000182">
    <property type="entry name" value="GNAT_dom"/>
</dbReference>
<proteinExistence type="inferred from homology"/>
<dbReference type="GO" id="GO:0008999">
    <property type="term" value="F:protein-N-terminal-alanine acetyltransferase activity"/>
    <property type="evidence" value="ECO:0007669"/>
    <property type="project" value="UniProtKB-EC"/>
</dbReference>
<dbReference type="InterPro" id="IPR006464">
    <property type="entry name" value="AcTrfase_RimI/Ard1"/>
</dbReference>
<dbReference type="PANTHER" id="PTHR43617">
    <property type="entry name" value="L-AMINO ACID N-ACETYLTRANSFERASE"/>
    <property type="match status" value="1"/>
</dbReference>
<dbReference type="AlphaFoldDB" id="A0A7V5HZR9"/>
<dbReference type="NCBIfam" id="TIGR01575">
    <property type="entry name" value="rimI"/>
    <property type="match status" value="1"/>
</dbReference>
<comment type="subcellular location">
    <subcellularLocation>
        <location evidence="1">Cytoplasm</location>
    </subcellularLocation>
</comment>
<dbReference type="EC" id="2.3.1.266" evidence="1"/>
<dbReference type="Pfam" id="PF00583">
    <property type="entry name" value="Acetyltransf_1"/>
    <property type="match status" value="1"/>
</dbReference>
<organism evidence="3">
    <name type="scientific">Aerophobetes bacterium</name>
    <dbReference type="NCBI Taxonomy" id="2030807"/>
    <lineage>
        <taxon>Bacteria</taxon>
        <taxon>Candidatus Aerophobota</taxon>
    </lineage>
</organism>
<dbReference type="Proteomes" id="UP000886070">
    <property type="component" value="Unassembled WGS sequence"/>
</dbReference>
<feature type="domain" description="N-acetyltransferase" evidence="2">
    <location>
        <begin position="7"/>
        <end position="151"/>
    </location>
</feature>
<reference evidence="3" key="1">
    <citation type="journal article" date="2020" name="mSystems">
        <title>Genome- and Community-Level Interaction Insights into Carbon Utilization and Element Cycling Functions of Hydrothermarchaeota in Hydrothermal Sediment.</title>
        <authorList>
            <person name="Zhou Z."/>
            <person name="Liu Y."/>
            <person name="Xu W."/>
            <person name="Pan J."/>
            <person name="Luo Z.H."/>
            <person name="Li M."/>
        </authorList>
    </citation>
    <scope>NUCLEOTIDE SEQUENCE [LARGE SCALE GENOMIC DNA]</scope>
    <source>
        <strain evidence="3">HyVt-92</strain>
    </source>
</reference>
<dbReference type="PROSITE" id="PS51186">
    <property type="entry name" value="GNAT"/>
    <property type="match status" value="1"/>
</dbReference>
<accession>A0A7V5HZR9</accession>
<evidence type="ECO:0000313" key="3">
    <source>
        <dbReference type="EMBL" id="HHF98591.1"/>
    </source>
</evidence>
<name>A0A7V5HZR9_UNCAE</name>
<comment type="catalytic activity">
    <reaction evidence="1">
        <text>N-terminal L-alanyl-[ribosomal protein bS18] + acetyl-CoA = N-terminal N(alpha)-acetyl-L-alanyl-[ribosomal protein bS18] + CoA + H(+)</text>
        <dbReference type="Rhea" id="RHEA:43756"/>
        <dbReference type="Rhea" id="RHEA-COMP:10676"/>
        <dbReference type="Rhea" id="RHEA-COMP:10677"/>
        <dbReference type="ChEBI" id="CHEBI:15378"/>
        <dbReference type="ChEBI" id="CHEBI:57287"/>
        <dbReference type="ChEBI" id="CHEBI:57288"/>
        <dbReference type="ChEBI" id="CHEBI:64718"/>
        <dbReference type="ChEBI" id="CHEBI:83683"/>
        <dbReference type="EC" id="2.3.1.266"/>
    </reaction>
</comment>
<dbReference type="SUPFAM" id="SSF55729">
    <property type="entry name" value="Acyl-CoA N-acyltransferases (Nat)"/>
    <property type="match status" value="1"/>
</dbReference>
<dbReference type="InterPro" id="IPR016181">
    <property type="entry name" value="Acyl_CoA_acyltransferase"/>
</dbReference>
<dbReference type="CDD" id="cd04301">
    <property type="entry name" value="NAT_SF"/>
    <property type="match status" value="1"/>
</dbReference>
<dbReference type="InterPro" id="IPR050276">
    <property type="entry name" value="MshD_Acetyltransferase"/>
</dbReference>
<dbReference type="GO" id="GO:0005737">
    <property type="term" value="C:cytoplasm"/>
    <property type="evidence" value="ECO:0007669"/>
    <property type="project" value="UniProtKB-SubCell"/>
</dbReference>
<keyword evidence="1" id="KW-0963">Cytoplasm</keyword>
<evidence type="ECO:0000259" key="2">
    <source>
        <dbReference type="PROSITE" id="PS51186"/>
    </source>
</evidence>
<dbReference type="Gene3D" id="3.40.630.30">
    <property type="match status" value="1"/>
</dbReference>
<comment type="caution">
    <text evidence="3">The sequence shown here is derived from an EMBL/GenBank/DDBJ whole genome shotgun (WGS) entry which is preliminary data.</text>
</comment>
<evidence type="ECO:0000256" key="1">
    <source>
        <dbReference type="RuleBase" id="RU363094"/>
    </source>
</evidence>
<dbReference type="EMBL" id="DRTT01000106">
    <property type="protein sequence ID" value="HHF98591.1"/>
    <property type="molecule type" value="Genomic_DNA"/>
</dbReference>
<comment type="function">
    <text evidence="1">Acetylates the N-terminal alanine of ribosomal protein bS18.</text>
</comment>
<gene>
    <name evidence="3" type="primary">rimI</name>
    <name evidence="3" type="ORF">ENL39_03785</name>
</gene>
<comment type="similarity">
    <text evidence="1">Belongs to the acetyltransferase family. RimI subfamily.</text>
</comment>